<evidence type="ECO:0000313" key="1">
    <source>
        <dbReference type="EMBL" id="MCI86193.1"/>
    </source>
</evidence>
<proteinExistence type="predicted"/>
<dbReference type="EMBL" id="LXQA011133960">
    <property type="protein sequence ID" value="MCI86193.1"/>
    <property type="molecule type" value="Genomic_DNA"/>
</dbReference>
<sequence>MIDEAAHTTAAK</sequence>
<protein>
    <submittedName>
        <fullName evidence="1">Uncharacterized protein</fullName>
    </submittedName>
</protein>
<reference evidence="1 2" key="1">
    <citation type="journal article" date="2018" name="Front. Plant Sci.">
        <title>Red Clover (Trifolium pratense) and Zigzag Clover (T. medium) - A Picture of Genomic Similarities and Differences.</title>
        <authorList>
            <person name="Dluhosova J."/>
            <person name="Istvanek J."/>
            <person name="Nedelnik J."/>
            <person name="Repkova J."/>
        </authorList>
    </citation>
    <scope>NUCLEOTIDE SEQUENCE [LARGE SCALE GENOMIC DNA]</scope>
    <source>
        <strain evidence="2">cv. 10/8</strain>
        <tissue evidence="1">Leaf</tissue>
    </source>
</reference>
<name>A0A392VFF5_9FABA</name>
<dbReference type="Proteomes" id="UP000265520">
    <property type="component" value="Unassembled WGS sequence"/>
</dbReference>
<accession>A0A392VFF5</accession>
<feature type="non-terminal residue" evidence="1">
    <location>
        <position position="12"/>
    </location>
</feature>
<comment type="caution">
    <text evidence="1">The sequence shown here is derived from an EMBL/GenBank/DDBJ whole genome shotgun (WGS) entry which is preliminary data.</text>
</comment>
<evidence type="ECO:0000313" key="2">
    <source>
        <dbReference type="Proteomes" id="UP000265520"/>
    </source>
</evidence>
<keyword evidence="2" id="KW-1185">Reference proteome</keyword>
<organism evidence="1 2">
    <name type="scientific">Trifolium medium</name>
    <dbReference type="NCBI Taxonomy" id="97028"/>
    <lineage>
        <taxon>Eukaryota</taxon>
        <taxon>Viridiplantae</taxon>
        <taxon>Streptophyta</taxon>
        <taxon>Embryophyta</taxon>
        <taxon>Tracheophyta</taxon>
        <taxon>Spermatophyta</taxon>
        <taxon>Magnoliopsida</taxon>
        <taxon>eudicotyledons</taxon>
        <taxon>Gunneridae</taxon>
        <taxon>Pentapetalae</taxon>
        <taxon>rosids</taxon>
        <taxon>fabids</taxon>
        <taxon>Fabales</taxon>
        <taxon>Fabaceae</taxon>
        <taxon>Papilionoideae</taxon>
        <taxon>50 kb inversion clade</taxon>
        <taxon>NPAAA clade</taxon>
        <taxon>Hologalegina</taxon>
        <taxon>IRL clade</taxon>
        <taxon>Trifolieae</taxon>
        <taxon>Trifolium</taxon>
    </lineage>
</organism>